<gene>
    <name evidence="1" type="ORF">BFV95_3422</name>
</gene>
<keyword evidence="2" id="KW-1185">Reference proteome</keyword>
<name>A0AB36FS01_ALTMA</name>
<sequence length="57" mass="6391">MSCGMSVASDCANTLVLRNSKKMIEENAMRIKVAGGGRRRPQVYLEETKWVDVVAYQ</sequence>
<accession>A0AB36FS01</accession>
<protein>
    <submittedName>
        <fullName evidence="1">Uncharacterized protein</fullName>
    </submittedName>
</protein>
<comment type="caution">
    <text evidence="1">The sequence shown here is derived from an EMBL/GenBank/DDBJ whole genome shotgun (WGS) entry which is preliminary data.</text>
</comment>
<dbReference type="Proteomes" id="UP000095392">
    <property type="component" value="Unassembled WGS sequence"/>
</dbReference>
<proteinExistence type="predicted"/>
<dbReference type="AlphaFoldDB" id="A0AB36FS01"/>
<evidence type="ECO:0000313" key="1">
    <source>
        <dbReference type="EMBL" id="OES28455.1"/>
    </source>
</evidence>
<reference evidence="1 2" key="1">
    <citation type="submission" date="2016-09" db="EMBL/GenBank/DDBJ databases">
        <title>Draft Genome Sequence of four Alteromonas macleodii strains isolated from copper coupons and grown long-term at elevated copper levels.</title>
        <authorList>
            <person name="Cusick K."/>
            <person name="Dale J."/>
            <person name="Little B."/>
            <person name="Biffinger J."/>
        </authorList>
    </citation>
    <scope>NUCLEOTIDE SEQUENCE [LARGE SCALE GENOMIC DNA]</scope>
    <source>
        <strain evidence="1 2">KCP01</strain>
    </source>
</reference>
<organism evidence="1 2">
    <name type="scientific">Alteromonas macleodii</name>
    <name type="common">Pseudoalteromonas macleodii</name>
    <dbReference type="NCBI Taxonomy" id="28108"/>
    <lineage>
        <taxon>Bacteria</taxon>
        <taxon>Pseudomonadati</taxon>
        <taxon>Pseudomonadota</taxon>
        <taxon>Gammaproteobacteria</taxon>
        <taxon>Alteromonadales</taxon>
        <taxon>Alteromonadaceae</taxon>
        <taxon>Alteromonas/Salinimonas group</taxon>
        <taxon>Alteromonas</taxon>
    </lineage>
</organism>
<evidence type="ECO:0000313" key="2">
    <source>
        <dbReference type="Proteomes" id="UP000095392"/>
    </source>
</evidence>
<dbReference type="EMBL" id="MIPY01000022">
    <property type="protein sequence ID" value="OES28455.1"/>
    <property type="molecule type" value="Genomic_DNA"/>
</dbReference>